<evidence type="ECO:0000256" key="1">
    <source>
        <dbReference type="SAM" id="MobiDB-lite"/>
    </source>
</evidence>
<dbReference type="STRING" id="28066.RF819_17075"/>
<dbReference type="EMBL" id="MTJN01000002">
    <property type="protein sequence ID" value="OOV08202.1"/>
    <property type="molecule type" value="Genomic_DNA"/>
</dbReference>
<comment type="caution">
    <text evidence="3">The sequence shown here is derived from an EMBL/GenBank/DDBJ whole genome shotgun (WGS) entry which is preliminary data.</text>
</comment>
<name>A0A1T1AVQ8_RHOFE</name>
<dbReference type="Pfam" id="PF13276">
    <property type="entry name" value="HTH_21"/>
    <property type="match status" value="1"/>
</dbReference>
<dbReference type="InterPro" id="IPR025948">
    <property type="entry name" value="HTH-like_dom"/>
</dbReference>
<organism evidence="3 4">
    <name type="scientific">Rhodoferax fermentans</name>
    <dbReference type="NCBI Taxonomy" id="28066"/>
    <lineage>
        <taxon>Bacteria</taxon>
        <taxon>Pseudomonadati</taxon>
        <taxon>Pseudomonadota</taxon>
        <taxon>Betaproteobacteria</taxon>
        <taxon>Burkholderiales</taxon>
        <taxon>Comamonadaceae</taxon>
        <taxon>Rhodoferax</taxon>
    </lineage>
</organism>
<reference evidence="3 4" key="1">
    <citation type="submission" date="2017-01" db="EMBL/GenBank/DDBJ databases">
        <title>Genome sequencing of Rhodoferax fermentans JCM 7819.</title>
        <authorList>
            <person name="Kim Y.J."/>
            <person name="Farh M.E.-A."/>
            <person name="Yang D.-C."/>
        </authorList>
    </citation>
    <scope>NUCLEOTIDE SEQUENCE [LARGE SCALE GENOMIC DNA]</scope>
    <source>
        <strain evidence="3 4">JCM 7819</strain>
    </source>
</reference>
<accession>A0A1T1AVQ8</accession>
<feature type="region of interest" description="Disordered" evidence="1">
    <location>
        <begin position="71"/>
        <end position="90"/>
    </location>
</feature>
<dbReference type="Proteomes" id="UP000190750">
    <property type="component" value="Unassembled WGS sequence"/>
</dbReference>
<evidence type="ECO:0000259" key="2">
    <source>
        <dbReference type="Pfam" id="PF13276"/>
    </source>
</evidence>
<evidence type="ECO:0000313" key="4">
    <source>
        <dbReference type="Proteomes" id="UP000190750"/>
    </source>
</evidence>
<feature type="domain" description="HTH-like" evidence="2">
    <location>
        <begin position="10"/>
        <end position="52"/>
    </location>
</feature>
<sequence>MKPCQPTSGAIHTEVRQQYGWPMMWKELVIRGIRVGKERERKLMKLHGIKARGKEPVRNFVCEAYHVTKEHVSRARQGRPQPHRRCQPYP</sequence>
<dbReference type="AlphaFoldDB" id="A0A1T1AVQ8"/>
<protein>
    <recommendedName>
        <fullName evidence="2">HTH-like domain-containing protein</fullName>
    </recommendedName>
</protein>
<gene>
    <name evidence="3" type="ORF">RF819_17075</name>
</gene>
<evidence type="ECO:0000313" key="3">
    <source>
        <dbReference type="EMBL" id="OOV08202.1"/>
    </source>
</evidence>
<proteinExistence type="predicted"/>
<feature type="compositionally biased region" description="Basic residues" evidence="1">
    <location>
        <begin position="74"/>
        <end position="90"/>
    </location>
</feature>
<keyword evidence="4" id="KW-1185">Reference proteome</keyword>